<dbReference type="Proteomes" id="UP001060085">
    <property type="component" value="Linkage Group LG03"/>
</dbReference>
<comment type="caution">
    <text evidence="1">The sequence shown here is derived from an EMBL/GenBank/DDBJ whole genome shotgun (WGS) entry which is preliminary data.</text>
</comment>
<keyword evidence="2" id="KW-1185">Reference proteome</keyword>
<organism evidence="1 2">
    <name type="scientific">Catharanthus roseus</name>
    <name type="common">Madagascar periwinkle</name>
    <name type="synonym">Vinca rosea</name>
    <dbReference type="NCBI Taxonomy" id="4058"/>
    <lineage>
        <taxon>Eukaryota</taxon>
        <taxon>Viridiplantae</taxon>
        <taxon>Streptophyta</taxon>
        <taxon>Embryophyta</taxon>
        <taxon>Tracheophyta</taxon>
        <taxon>Spermatophyta</taxon>
        <taxon>Magnoliopsida</taxon>
        <taxon>eudicotyledons</taxon>
        <taxon>Gunneridae</taxon>
        <taxon>Pentapetalae</taxon>
        <taxon>asterids</taxon>
        <taxon>lamiids</taxon>
        <taxon>Gentianales</taxon>
        <taxon>Apocynaceae</taxon>
        <taxon>Rauvolfioideae</taxon>
        <taxon>Vinceae</taxon>
        <taxon>Catharanthinae</taxon>
        <taxon>Catharanthus</taxon>
    </lineage>
</organism>
<protein>
    <submittedName>
        <fullName evidence="1">Uncharacterized protein</fullName>
    </submittedName>
</protein>
<name>A0ACC0BHM0_CATRO</name>
<sequence>MERISLLILYGDTYNSYDCYEDNRLGVRNCNNERSYKRVSRNEIRNEGNCMNMDGRMHKRGGDYKGYYDSYCYGGYGCGKSSHTLGTTSKPLNYNNLKLPLLCGNFGPYDYEVWV</sequence>
<accession>A0ACC0BHM0</accession>
<dbReference type="EMBL" id="CM044703">
    <property type="protein sequence ID" value="KAI5672134.1"/>
    <property type="molecule type" value="Genomic_DNA"/>
</dbReference>
<reference evidence="2" key="1">
    <citation type="journal article" date="2023" name="Nat. Plants">
        <title>Single-cell RNA sequencing provides a high-resolution roadmap for understanding the multicellular compartmentation of specialized metabolism.</title>
        <authorList>
            <person name="Sun S."/>
            <person name="Shen X."/>
            <person name="Li Y."/>
            <person name="Li Y."/>
            <person name="Wang S."/>
            <person name="Li R."/>
            <person name="Zhang H."/>
            <person name="Shen G."/>
            <person name="Guo B."/>
            <person name="Wei J."/>
            <person name="Xu J."/>
            <person name="St-Pierre B."/>
            <person name="Chen S."/>
            <person name="Sun C."/>
        </authorList>
    </citation>
    <scope>NUCLEOTIDE SEQUENCE [LARGE SCALE GENOMIC DNA]</scope>
</reference>
<evidence type="ECO:0000313" key="1">
    <source>
        <dbReference type="EMBL" id="KAI5672134.1"/>
    </source>
</evidence>
<proteinExistence type="predicted"/>
<gene>
    <name evidence="1" type="ORF">M9H77_12498</name>
</gene>
<evidence type="ECO:0000313" key="2">
    <source>
        <dbReference type="Proteomes" id="UP001060085"/>
    </source>
</evidence>